<gene>
    <name evidence="1" type="ORF">BDN72DRAFT_649850</name>
</gene>
<accession>A0ACD3ATK3</accession>
<evidence type="ECO:0000313" key="1">
    <source>
        <dbReference type="EMBL" id="TFK68840.1"/>
    </source>
</evidence>
<keyword evidence="2" id="KW-1185">Reference proteome</keyword>
<organism evidence="1 2">
    <name type="scientific">Pluteus cervinus</name>
    <dbReference type="NCBI Taxonomy" id="181527"/>
    <lineage>
        <taxon>Eukaryota</taxon>
        <taxon>Fungi</taxon>
        <taxon>Dikarya</taxon>
        <taxon>Basidiomycota</taxon>
        <taxon>Agaricomycotina</taxon>
        <taxon>Agaricomycetes</taxon>
        <taxon>Agaricomycetidae</taxon>
        <taxon>Agaricales</taxon>
        <taxon>Pluteineae</taxon>
        <taxon>Pluteaceae</taxon>
        <taxon>Pluteus</taxon>
    </lineage>
</organism>
<dbReference type="EMBL" id="ML208343">
    <property type="protein sequence ID" value="TFK68840.1"/>
    <property type="molecule type" value="Genomic_DNA"/>
</dbReference>
<name>A0ACD3ATK3_9AGAR</name>
<proteinExistence type="predicted"/>
<sequence>MIHLVIFNTGEVPISSEACSPTDTPINKQENAWSVDVSLNGELVQKALTLTSPVGPAEEQECLWYLEGYTGFPYHANRAQQCVQILDRYATSLYSQLCLDKILLNHQDTPSNSVTADSTQTLLLEVVETTTRPIDSSIHRLYWELLLRLPTSSLFQPSPASVVGKVIITRSFLSDDLAVNKLPTRNSRITLKSAIGTKRQIFNVLLVIARDLDPQKQEADPTIGLEPLLAIQKELQQRDSGCLLSVEVVRPGTFSALTKHLKSATQEHGKGYYHLVHFDVHGMVKMKAEGADKRSKVPTAGLLFAPKEHGRAMDFVPAKKIVTLLHEHKIELVFLNACESANSRSGDSANLAKALLDEGIYNVVAMQCKVMSGAAMLFGHRFYQKFIQECLSFSEAVGEAQLWLSEHTQRSAKYGLEVSLQDWIVPVAYVKEKDAQIVEESSQVPKAPLAQPNLSLPEKEPFELIGRGRDCLALERDLVESGLVFLHGVGGVGKSALLQRLISVWEATRFTKRVLYVDFASDAPINHCCFVACVRSQINPSSVTREEEIRNLLSLRQEEYSPYSELDLATFIDDLHAESTILILDSLDLPLSLHRVRSMLSDEQQNQLVSLIYRIIDYVPTSSQKKPLFILTSRHDEFWWNRHFPNMNGRYFHLQGIDIPSIQTLAFRILHRQGVDTTSWGLEEIQTLQHLLTHLDRNPLALELLLPVYGKRGDLNTVLTFLFNVEFHYIRFRDIKPSLPGGDRMLRDFDQLVTSIGSAWRLYLRCLLVFWLEGPTPISFIGAMKDQGLPTEPLETEKGLSAFLSVLYDVGAFEFPRQDTMPLRPLHPVFTLYLRCWSRQYEPGELRVTGLQVFNVFRFSWGATVPRFVFKSCLGDIDPGTRNTMLKRSLINAMTCMKIYSRVSFPIDEWPRHSIMVVLDQMPDALHNDIPAQKRFMQGVRALLFSYVKNAGDNQKALKPDDLKFALRLSNCLSFFYRDVDFDFEQSREAQQIDFSLSLIETSRARYGFTTVPRDMYEMAVTFRLKAKDSLYRKKLTEAEKYWQLQTEFENKSLDETFNNAAWREKVEGCSDPTLIRAQQRLLFYAISLPEYAKARQAHWQALVKHYAAEPEVTIFPRSRPAQDFSQLEATLANVEPGYIAPEERIYAREPGSRRTKHASFASRYDAAVDKGHSRNLYGLHGGLHIQAVAKGNWIDADIHAKAMAQHLDGLDHVPEELRSSTTALLKDQESTNKESQEELRTHITQFVNWFLDYSASKGGKPDLLFP</sequence>
<evidence type="ECO:0000313" key="2">
    <source>
        <dbReference type="Proteomes" id="UP000308600"/>
    </source>
</evidence>
<dbReference type="Proteomes" id="UP000308600">
    <property type="component" value="Unassembled WGS sequence"/>
</dbReference>
<protein>
    <submittedName>
        <fullName evidence="1">Uncharacterized protein</fullName>
    </submittedName>
</protein>
<reference evidence="1 2" key="1">
    <citation type="journal article" date="2019" name="Nat. Ecol. Evol.">
        <title>Megaphylogeny resolves global patterns of mushroom evolution.</title>
        <authorList>
            <person name="Varga T."/>
            <person name="Krizsan K."/>
            <person name="Foldi C."/>
            <person name="Dima B."/>
            <person name="Sanchez-Garcia M."/>
            <person name="Sanchez-Ramirez S."/>
            <person name="Szollosi G.J."/>
            <person name="Szarkandi J.G."/>
            <person name="Papp V."/>
            <person name="Albert L."/>
            <person name="Andreopoulos W."/>
            <person name="Angelini C."/>
            <person name="Antonin V."/>
            <person name="Barry K.W."/>
            <person name="Bougher N.L."/>
            <person name="Buchanan P."/>
            <person name="Buyck B."/>
            <person name="Bense V."/>
            <person name="Catcheside P."/>
            <person name="Chovatia M."/>
            <person name="Cooper J."/>
            <person name="Damon W."/>
            <person name="Desjardin D."/>
            <person name="Finy P."/>
            <person name="Geml J."/>
            <person name="Haridas S."/>
            <person name="Hughes K."/>
            <person name="Justo A."/>
            <person name="Karasinski D."/>
            <person name="Kautmanova I."/>
            <person name="Kiss B."/>
            <person name="Kocsube S."/>
            <person name="Kotiranta H."/>
            <person name="LaButti K.M."/>
            <person name="Lechner B.E."/>
            <person name="Liimatainen K."/>
            <person name="Lipzen A."/>
            <person name="Lukacs Z."/>
            <person name="Mihaltcheva S."/>
            <person name="Morgado L.N."/>
            <person name="Niskanen T."/>
            <person name="Noordeloos M.E."/>
            <person name="Ohm R.A."/>
            <person name="Ortiz-Santana B."/>
            <person name="Ovrebo C."/>
            <person name="Racz N."/>
            <person name="Riley R."/>
            <person name="Savchenko A."/>
            <person name="Shiryaev A."/>
            <person name="Soop K."/>
            <person name="Spirin V."/>
            <person name="Szebenyi C."/>
            <person name="Tomsovsky M."/>
            <person name="Tulloss R.E."/>
            <person name="Uehling J."/>
            <person name="Grigoriev I.V."/>
            <person name="Vagvolgyi C."/>
            <person name="Papp T."/>
            <person name="Martin F.M."/>
            <person name="Miettinen O."/>
            <person name="Hibbett D.S."/>
            <person name="Nagy L.G."/>
        </authorList>
    </citation>
    <scope>NUCLEOTIDE SEQUENCE [LARGE SCALE GENOMIC DNA]</scope>
    <source>
        <strain evidence="1 2">NL-1719</strain>
    </source>
</reference>